<dbReference type="EMBL" id="JARJCW010000008">
    <property type="protein sequence ID" value="KAJ7221641.1"/>
    <property type="molecule type" value="Genomic_DNA"/>
</dbReference>
<evidence type="ECO:0000313" key="1">
    <source>
        <dbReference type="EMBL" id="KAJ7221641.1"/>
    </source>
</evidence>
<sequence>MILLSSVRRTSRFGPTSRRLRVSGTPSTLRLGSPLWGHPVSVSNINRQREFFFLQFRQVVVPALRLGPGPSREKPVALYCSPVHFDYFDKDGVSRIKWTDAGLIPPRGVIALLKEQDSPHNIFIDRLYAAAFNTFFFAGVVEGCGVKTATSNAKTYCHYYIPTRLLRQAALKNFSADVNKGTTRTLPHILGAPATLRHDGSAEAEHSLPAGLHILESDDDTILDPSHFTSDRLWIPSVDAVAVLERDRLVRMIQLTIARRHDIKEQGIAHEEIGRSWHCRTRGGERTARQPYALRVKNAPHVGNTPPVGNASTERPAPCEPFTIPVGYAGFIKADDLRTLLVDPSSPAKLSLESDSPMFDAGIEIIFAEEPMVWPEGASYPGYSLMRFGTVQVRVLKPFKL</sequence>
<comment type="caution">
    <text evidence="1">The sequence shown here is derived from an EMBL/GenBank/DDBJ whole genome shotgun (WGS) entry which is preliminary data.</text>
</comment>
<keyword evidence="2" id="KW-1185">Reference proteome</keyword>
<evidence type="ECO:0000313" key="2">
    <source>
        <dbReference type="Proteomes" id="UP001219525"/>
    </source>
</evidence>
<accession>A0AAD6VVZ3</accession>
<proteinExistence type="predicted"/>
<name>A0AAD6VVZ3_9AGAR</name>
<reference evidence="1" key="1">
    <citation type="submission" date="2023-03" db="EMBL/GenBank/DDBJ databases">
        <title>Massive genome expansion in bonnet fungi (Mycena s.s.) driven by repeated elements and novel gene families across ecological guilds.</title>
        <authorList>
            <consortium name="Lawrence Berkeley National Laboratory"/>
            <person name="Harder C.B."/>
            <person name="Miyauchi S."/>
            <person name="Viragh M."/>
            <person name="Kuo A."/>
            <person name="Thoen E."/>
            <person name="Andreopoulos B."/>
            <person name="Lu D."/>
            <person name="Skrede I."/>
            <person name="Drula E."/>
            <person name="Henrissat B."/>
            <person name="Morin E."/>
            <person name="Kohler A."/>
            <person name="Barry K."/>
            <person name="LaButti K."/>
            <person name="Morin E."/>
            <person name="Salamov A."/>
            <person name="Lipzen A."/>
            <person name="Mereny Z."/>
            <person name="Hegedus B."/>
            <person name="Baldrian P."/>
            <person name="Stursova M."/>
            <person name="Weitz H."/>
            <person name="Taylor A."/>
            <person name="Grigoriev I.V."/>
            <person name="Nagy L.G."/>
            <person name="Martin F."/>
            <person name="Kauserud H."/>
        </authorList>
    </citation>
    <scope>NUCLEOTIDE SEQUENCE</scope>
    <source>
        <strain evidence="1">9144</strain>
    </source>
</reference>
<gene>
    <name evidence="1" type="ORF">GGX14DRAFT_670608</name>
</gene>
<dbReference type="AlphaFoldDB" id="A0AAD6VVZ3"/>
<protein>
    <submittedName>
        <fullName evidence="1">Uncharacterized protein</fullName>
    </submittedName>
</protein>
<dbReference type="Proteomes" id="UP001219525">
    <property type="component" value="Unassembled WGS sequence"/>
</dbReference>
<organism evidence="1 2">
    <name type="scientific">Mycena pura</name>
    <dbReference type="NCBI Taxonomy" id="153505"/>
    <lineage>
        <taxon>Eukaryota</taxon>
        <taxon>Fungi</taxon>
        <taxon>Dikarya</taxon>
        <taxon>Basidiomycota</taxon>
        <taxon>Agaricomycotina</taxon>
        <taxon>Agaricomycetes</taxon>
        <taxon>Agaricomycetidae</taxon>
        <taxon>Agaricales</taxon>
        <taxon>Marasmiineae</taxon>
        <taxon>Mycenaceae</taxon>
        <taxon>Mycena</taxon>
    </lineage>
</organism>